<dbReference type="SUPFAM" id="SSF53756">
    <property type="entry name" value="UDP-Glycosyltransferase/glycogen phosphorylase"/>
    <property type="match status" value="1"/>
</dbReference>
<dbReference type="Pfam" id="PF00534">
    <property type="entry name" value="Glycos_transf_1"/>
    <property type="match status" value="1"/>
</dbReference>
<evidence type="ECO:0000313" key="4">
    <source>
        <dbReference type="Proteomes" id="UP000023561"/>
    </source>
</evidence>
<protein>
    <submittedName>
        <fullName evidence="3">Putative glycosyltransferase</fullName>
    </submittedName>
</protein>
<keyword evidence="4" id="KW-1185">Reference proteome</keyword>
<accession>A0A023DAG2</accession>
<evidence type="ECO:0000259" key="1">
    <source>
        <dbReference type="Pfam" id="PF00534"/>
    </source>
</evidence>
<dbReference type="EMBL" id="BAWO01000003">
    <property type="protein sequence ID" value="GAJ38344.1"/>
    <property type="molecule type" value="Genomic_DNA"/>
</dbReference>
<name>A0A023DAG2_9BACL</name>
<organism evidence="3 4">
    <name type="scientific">Parageobacillus caldoxylosilyticus NBRC 107762</name>
    <dbReference type="NCBI Taxonomy" id="1220594"/>
    <lineage>
        <taxon>Bacteria</taxon>
        <taxon>Bacillati</taxon>
        <taxon>Bacillota</taxon>
        <taxon>Bacilli</taxon>
        <taxon>Bacillales</taxon>
        <taxon>Anoxybacillaceae</taxon>
        <taxon>Saccharococcus</taxon>
    </lineage>
</organism>
<dbReference type="AlphaFoldDB" id="A0A023DAG2"/>
<feature type="domain" description="Glycosyltransferase subfamily 4-like N-terminal" evidence="2">
    <location>
        <begin position="13"/>
        <end position="181"/>
    </location>
</feature>
<sequence length="391" mass="44581">MKKMLIVARGNEIGGGTEYIITIIKMLHQKFNVDIHMTYSRESVKNNYLKYFDYVTFHHVPMVREINPKADLKSIIRLVKLIKQEKFDIVHTNTSKGGVVGRIAARLAKVPFVFHTVHGFAFHEQSPRHSILIYSQIEKFVAKYCNFIITVSDFHKKWAEELKIAPSDKIISIPNGLDPNRVKPTVEREQMRSQLGIQNNEIAIFTIGRLATQKGIEYLLEAIAMLKNDQIDSKYGFNIAGSGELEESLKNRAKELNIEDKVRFLGFRSDVNNLLNAADIVVLPSLWEGLSIALLEAMAAKKAIICTEIGSNITVVEDKRDALVVKPKDVVGLKESIKLLIENEGLRNKIAEQAYKKFSIFFTKEIMLQKYYDFYKNKAMLDIKDGVTELE</sequence>
<dbReference type="OrthoDB" id="9806653at2"/>
<dbReference type="PANTHER" id="PTHR12526">
    <property type="entry name" value="GLYCOSYLTRANSFERASE"/>
    <property type="match status" value="1"/>
</dbReference>
<reference evidence="3 4" key="1">
    <citation type="submission" date="2014-04" db="EMBL/GenBank/DDBJ databases">
        <title>Whole genome shotgun sequence of Geobacillus caldoxylosilyticus NBRC 107762.</title>
        <authorList>
            <person name="Hosoyama A."/>
            <person name="Hosoyama Y."/>
            <person name="Katano-Makiyama Y."/>
            <person name="Tsuchikane K."/>
            <person name="Ohji S."/>
            <person name="Ichikawa N."/>
            <person name="Yamazoe A."/>
            <person name="Fujita N."/>
        </authorList>
    </citation>
    <scope>NUCLEOTIDE SEQUENCE [LARGE SCALE GENOMIC DNA]</scope>
    <source>
        <strain evidence="3 4">NBRC 107762</strain>
    </source>
</reference>
<proteinExistence type="predicted"/>
<evidence type="ECO:0000259" key="2">
    <source>
        <dbReference type="Pfam" id="PF13439"/>
    </source>
</evidence>
<dbReference type="Gene3D" id="3.40.50.2000">
    <property type="entry name" value="Glycogen Phosphorylase B"/>
    <property type="match status" value="2"/>
</dbReference>
<keyword evidence="3" id="KW-0808">Transferase</keyword>
<evidence type="ECO:0000313" key="3">
    <source>
        <dbReference type="EMBL" id="GAJ38344.1"/>
    </source>
</evidence>
<dbReference type="CDD" id="cd03808">
    <property type="entry name" value="GT4_CapM-like"/>
    <property type="match status" value="1"/>
</dbReference>
<dbReference type="RefSeq" id="WP_042406646.1">
    <property type="nucleotide sequence ID" value="NZ_BAWO01000003.1"/>
</dbReference>
<comment type="caution">
    <text evidence="3">The sequence shown here is derived from an EMBL/GenBank/DDBJ whole genome shotgun (WGS) entry which is preliminary data.</text>
</comment>
<dbReference type="GO" id="GO:0016757">
    <property type="term" value="F:glycosyltransferase activity"/>
    <property type="evidence" value="ECO:0007669"/>
    <property type="project" value="InterPro"/>
</dbReference>
<dbReference type="InterPro" id="IPR028098">
    <property type="entry name" value="Glyco_trans_4-like_N"/>
</dbReference>
<dbReference type="Proteomes" id="UP000023561">
    <property type="component" value="Unassembled WGS sequence"/>
</dbReference>
<dbReference type="Pfam" id="PF13439">
    <property type="entry name" value="Glyco_transf_4"/>
    <property type="match status" value="1"/>
</dbReference>
<feature type="domain" description="Glycosyl transferase family 1" evidence="1">
    <location>
        <begin position="188"/>
        <end position="356"/>
    </location>
</feature>
<dbReference type="PANTHER" id="PTHR12526:SF638">
    <property type="entry name" value="SPORE COAT PROTEIN SA"/>
    <property type="match status" value="1"/>
</dbReference>
<dbReference type="InterPro" id="IPR001296">
    <property type="entry name" value="Glyco_trans_1"/>
</dbReference>
<gene>
    <name evidence="3" type="ORF">GCA01S_003_00110</name>
</gene>